<reference evidence="2 3" key="1">
    <citation type="journal article" date="2021" name="Nat. Plants">
        <title>The Taxus genome provides insights into paclitaxel biosynthesis.</title>
        <authorList>
            <person name="Xiong X."/>
            <person name="Gou J."/>
            <person name="Liao Q."/>
            <person name="Li Y."/>
            <person name="Zhou Q."/>
            <person name="Bi G."/>
            <person name="Li C."/>
            <person name="Du R."/>
            <person name="Wang X."/>
            <person name="Sun T."/>
            <person name="Guo L."/>
            <person name="Liang H."/>
            <person name="Lu P."/>
            <person name="Wu Y."/>
            <person name="Zhang Z."/>
            <person name="Ro D.K."/>
            <person name="Shang Y."/>
            <person name="Huang S."/>
            <person name="Yan J."/>
        </authorList>
    </citation>
    <scope>NUCLEOTIDE SEQUENCE [LARGE SCALE GENOMIC DNA]</scope>
    <source>
        <strain evidence="2">Ta-2019</strain>
    </source>
</reference>
<dbReference type="AlphaFoldDB" id="A0AA38G6W6"/>
<dbReference type="Proteomes" id="UP000824469">
    <property type="component" value="Unassembled WGS sequence"/>
</dbReference>
<dbReference type="EMBL" id="JAHRHJ020000004">
    <property type="protein sequence ID" value="KAH9317562.1"/>
    <property type="molecule type" value="Genomic_DNA"/>
</dbReference>
<comment type="caution">
    <text evidence="2">The sequence shown here is derived from an EMBL/GenBank/DDBJ whole genome shotgun (WGS) entry which is preliminary data.</text>
</comment>
<evidence type="ECO:0000313" key="3">
    <source>
        <dbReference type="Proteomes" id="UP000824469"/>
    </source>
</evidence>
<name>A0AA38G6W6_TAXCH</name>
<evidence type="ECO:0000313" key="2">
    <source>
        <dbReference type="EMBL" id="KAH9317562.1"/>
    </source>
</evidence>
<protein>
    <submittedName>
        <fullName evidence="2">Uncharacterized protein</fullName>
    </submittedName>
</protein>
<feature type="non-terminal residue" evidence="2">
    <location>
        <position position="1"/>
    </location>
</feature>
<proteinExistence type="predicted"/>
<gene>
    <name evidence="2" type="ORF">KI387_019331</name>
</gene>
<keyword evidence="3" id="KW-1185">Reference proteome</keyword>
<feature type="region of interest" description="Disordered" evidence="1">
    <location>
        <begin position="57"/>
        <end position="83"/>
    </location>
</feature>
<feature type="non-terminal residue" evidence="2">
    <location>
        <position position="83"/>
    </location>
</feature>
<evidence type="ECO:0000256" key="1">
    <source>
        <dbReference type="SAM" id="MobiDB-lite"/>
    </source>
</evidence>
<organism evidence="2 3">
    <name type="scientific">Taxus chinensis</name>
    <name type="common">Chinese yew</name>
    <name type="synonym">Taxus wallichiana var. chinensis</name>
    <dbReference type="NCBI Taxonomy" id="29808"/>
    <lineage>
        <taxon>Eukaryota</taxon>
        <taxon>Viridiplantae</taxon>
        <taxon>Streptophyta</taxon>
        <taxon>Embryophyta</taxon>
        <taxon>Tracheophyta</taxon>
        <taxon>Spermatophyta</taxon>
        <taxon>Pinopsida</taxon>
        <taxon>Pinidae</taxon>
        <taxon>Conifers II</taxon>
        <taxon>Cupressales</taxon>
        <taxon>Taxaceae</taxon>
        <taxon>Taxus</taxon>
    </lineage>
</organism>
<accession>A0AA38G6W6</accession>
<sequence>IIDTGGGNVAMGMCETLGADEVGFGVVVAGMVDVAGATEVADVVFIEDIGPSCETIGGKVDAGNTEPDGDDAGVGERVGGIDM</sequence>